<comment type="similarity">
    <text evidence="5 6">Belongs to the class I-like SAM-binding methyltransferase superfamily. C5-methyltransferase family.</text>
</comment>
<evidence type="ECO:0000256" key="3">
    <source>
        <dbReference type="ARBA" id="ARBA00022691"/>
    </source>
</evidence>
<dbReference type="GO" id="GO:0032259">
    <property type="term" value="P:methylation"/>
    <property type="evidence" value="ECO:0007669"/>
    <property type="project" value="UniProtKB-KW"/>
</dbReference>
<feature type="active site" evidence="5">
    <location>
        <position position="77"/>
    </location>
</feature>
<dbReference type="CDD" id="cd00090">
    <property type="entry name" value="HTH_ARSR"/>
    <property type="match status" value="1"/>
</dbReference>
<dbReference type="Proteomes" id="UP001652431">
    <property type="component" value="Unassembled WGS sequence"/>
</dbReference>
<keyword evidence="4" id="KW-0680">Restriction system</keyword>
<keyword evidence="9" id="KW-1185">Reference proteome</keyword>
<evidence type="ECO:0000256" key="7">
    <source>
        <dbReference type="RuleBase" id="RU000417"/>
    </source>
</evidence>
<dbReference type="InterPro" id="IPR011991">
    <property type="entry name" value="ArsR-like_HTH"/>
</dbReference>
<evidence type="ECO:0000256" key="2">
    <source>
        <dbReference type="ARBA" id="ARBA00022679"/>
    </source>
</evidence>
<dbReference type="Gene3D" id="1.10.10.10">
    <property type="entry name" value="Winged helix-like DNA-binding domain superfamily/Winged helix DNA-binding domain"/>
    <property type="match status" value="1"/>
</dbReference>
<gene>
    <name evidence="8" type="primary">dcm</name>
    <name evidence="8" type="ORF">OCV99_13080</name>
</gene>
<dbReference type="NCBIfam" id="TIGR00675">
    <property type="entry name" value="dcm"/>
    <property type="match status" value="1"/>
</dbReference>
<dbReference type="Pfam" id="PF13412">
    <property type="entry name" value="HTH_24"/>
    <property type="match status" value="1"/>
</dbReference>
<dbReference type="Pfam" id="PF00145">
    <property type="entry name" value="DNA_methylase"/>
    <property type="match status" value="2"/>
</dbReference>
<dbReference type="InterPro" id="IPR018117">
    <property type="entry name" value="C5_DNA_meth_AS"/>
</dbReference>
<keyword evidence="3 5" id="KW-0949">S-adenosyl-L-methionine</keyword>
<accession>A0ABT2RPV6</accession>
<dbReference type="EMBL" id="JAOQJU010000019">
    <property type="protein sequence ID" value="MCU6687453.1"/>
    <property type="molecule type" value="Genomic_DNA"/>
</dbReference>
<dbReference type="Gene3D" id="3.90.120.10">
    <property type="entry name" value="DNA Methylase, subunit A, domain 2"/>
    <property type="match status" value="1"/>
</dbReference>
<reference evidence="8 9" key="1">
    <citation type="journal article" date="2021" name="ISME Commun">
        <title>Automated analysis of genomic sequences facilitates high-throughput and comprehensive description of bacteria.</title>
        <authorList>
            <person name="Hitch T.C.A."/>
        </authorList>
    </citation>
    <scope>NUCLEOTIDE SEQUENCE [LARGE SCALE GENOMIC DNA]</scope>
    <source>
        <strain evidence="8 9">Sanger_03</strain>
    </source>
</reference>
<comment type="catalytic activity">
    <reaction evidence="7">
        <text>a 2'-deoxycytidine in DNA + S-adenosyl-L-methionine = a 5-methyl-2'-deoxycytidine in DNA + S-adenosyl-L-homocysteine + H(+)</text>
        <dbReference type="Rhea" id="RHEA:13681"/>
        <dbReference type="Rhea" id="RHEA-COMP:11369"/>
        <dbReference type="Rhea" id="RHEA-COMP:11370"/>
        <dbReference type="ChEBI" id="CHEBI:15378"/>
        <dbReference type="ChEBI" id="CHEBI:57856"/>
        <dbReference type="ChEBI" id="CHEBI:59789"/>
        <dbReference type="ChEBI" id="CHEBI:85452"/>
        <dbReference type="ChEBI" id="CHEBI:85454"/>
        <dbReference type="EC" id="2.1.1.37"/>
    </reaction>
</comment>
<comment type="caution">
    <text evidence="8">The sequence shown here is derived from an EMBL/GenBank/DDBJ whole genome shotgun (WGS) entry which is preliminary data.</text>
</comment>
<protein>
    <recommendedName>
        <fullName evidence="7">Cytosine-specific methyltransferase</fullName>
        <ecNumber evidence="7">2.1.1.37</ecNumber>
    </recommendedName>
</protein>
<keyword evidence="1 5" id="KW-0489">Methyltransferase</keyword>
<dbReference type="SUPFAM" id="SSF53335">
    <property type="entry name" value="S-adenosyl-L-methionine-dependent methyltransferases"/>
    <property type="match status" value="2"/>
</dbReference>
<dbReference type="PROSITE" id="PS51679">
    <property type="entry name" value="SAM_MT_C5"/>
    <property type="match status" value="1"/>
</dbReference>
<dbReference type="InterPro" id="IPR050390">
    <property type="entry name" value="C5-Methyltransferase"/>
</dbReference>
<dbReference type="PANTHER" id="PTHR10629:SF52">
    <property type="entry name" value="DNA (CYTOSINE-5)-METHYLTRANSFERASE 1"/>
    <property type="match status" value="1"/>
</dbReference>
<evidence type="ECO:0000313" key="8">
    <source>
        <dbReference type="EMBL" id="MCU6687453.1"/>
    </source>
</evidence>
<keyword evidence="2 5" id="KW-0808">Transferase</keyword>
<dbReference type="Gene3D" id="3.40.50.150">
    <property type="entry name" value="Vaccinia Virus protein VP39"/>
    <property type="match status" value="2"/>
</dbReference>
<dbReference type="InterPro" id="IPR031303">
    <property type="entry name" value="C5_meth_CS"/>
</dbReference>
<dbReference type="InterPro" id="IPR036390">
    <property type="entry name" value="WH_DNA-bd_sf"/>
</dbReference>
<dbReference type="EC" id="2.1.1.37" evidence="7"/>
<dbReference type="PRINTS" id="PR00105">
    <property type="entry name" value="C5METTRFRASE"/>
</dbReference>
<evidence type="ECO:0000256" key="1">
    <source>
        <dbReference type="ARBA" id="ARBA00022603"/>
    </source>
</evidence>
<organism evidence="8 9">
    <name type="scientific">Dorea acetigenes</name>
    <dbReference type="NCBI Taxonomy" id="2981787"/>
    <lineage>
        <taxon>Bacteria</taxon>
        <taxon>Bacillati</taxon>
        <taxon>Bacillota</taxon>
        <taxon>Clostridia</taxon>
        <taxon>Lachnospirales</taxon>
        <taxon>Lachnospiraceae</taxon>
        <taxon>Dorea</taxon>
    </lineage>
</organism>
<evidence type="ECO:0000256" key="6">
    <source>
        <dbReference type="RuleBase" id="RU000416"/>
    </source>
</evidence>
<dbReference type="InterPro" id="IPR001525">
    <property type="entry name" value="C5_MeTfrase"/>
</dbReference>
<dbReference type="GO" id="GO:0003886">
    <property type="term" value="F:DNA (cytosine-5-)-methyltransferase activity"/>
    <property type="evidence" value="ECO:0007669"/>
    <property type="project" value="UniProtKB-EC"/>
</dbReference>
<evidence type="ECO:0000256" key="5">
    <source>
        <dbReference type="PROSITE-ProRule" id="PRU01016"/>
    </source>
</evidence>
<dbReference type="InterPro" id="IPR029063">
    <property type="entry name" value="SAM-dependent_MTases_sf"/>
</dbReference>
<evidence type="ECO:0000313" key="9">
    <source>
        <dbReference type="Proteomes" id="UP001652431"/>
    </source>
</evidence>
<dbReference type="SUPFAM" id="SSF46785">
    <property type="entry name" value="Winged helix' DNA-binding domain"/>
    <property type="match status" value="1"/>
</dbReference>
<proteinExistence type="inferred from homology"/>
<name>A0ABT2RPV6_9FIRM</name>
<dbReference type="PANTHER" id="PTHR10629">
    <property type="entry name" value="CYTOSINE-SPECIFIC METHYLTRANSFERASE"/>
    <property type="match status" value="1"/>
</dbReference>
<evidence type="ECO:0000256" key="4">
    <source>
        <dbReference type="ARBA" id="ARBA00022747"/>
    </source>
</evidence>
<dbReference type="PROSITE" id="PS00095">
    <property type="entry name" value="C5_MTASE_2"/>
    <property type="match status" value="1"/>
</dbReference>
<dbReference type="PROSITE" id="PS00094">
    <property type="entry name" value="C5_MTASE_1"/>
    <property type="match status" value="1"/>
</dbReference>
<dbReference type="RefSeq" id="WP_262575638.1">
    <property type="nucleotide sequence ID" value="NZ_JAOQJU010000019.1"/>
</dbReference>
<dbReference type="InterPro" id="IPR036388">
    <property type="entry name" value="WH-like_DNA-bd_sf"/>
</dbReference>
<sequence>MYKIIDLFAGAGGLSLGFQQTGKFNIVMAAENNPNARDTYSRNHPNTEILSDVKEIDYKDIRRRYGAIDVVIGGPPCQGFSNANRQRATISTNNGLVKEYVRAIIELKPSMFVMENVSMLKSDVHRFYCTAEDEEMIHRLQISCRDDILELSKSFQGLEILLESVKKSFQEYREYLWDAKFFRAVNILFKRINSKDKFNNSFEKYKKQLRKYAESEERCIPADEIGQVYEELYAVLLKDYKNPNGSVELTETIKVSASLQRMYVKYAELKNNNIELGDFIWDKGVCVKIRSYSVLDYIKSTLEHELFPYKIACTTLNAADFGAPQRRERFVIIGSRIGEKPQWPTGSFTEENYRTVRQAIEDLEQIETSADQFAPEIPLDEVDYGNNDLLRTLRDSDTLRNHFNTATGKIAQKRFDALEEGGNFHTLPDELKSTYSDGKRTQSTIYLKLKYDEPSGTVVNVRKSMWVHPAISRALSVREAARLQTFPDSFVFMGTKDSQYQQVGNAVPPILARAIAETVLKYLDSHEDAPEKDKILIEMVTDPEATQMEIAERAGISQSAVSMNTKRMISEGLIEKIQTDQNKKVWSVKR</sequence>